<sequence>MKKQIYLTILLLSAIGLGLLGCSEEDIFETTEAPEVNSIISQFSPEAFSKVVSSDYKVDWNISVLLEHSEELGLDYYEFEISLSEKQVPITNKLYDTKQSLLAIKREGGKYDFYVAKYFMDRWKSEGKSVKDVSLSKMESFSGLLNVFDNNNQMVYAKKMDNGKLLDAPLSLNSDFSNGNIENRMVENCEVTATYHYIDSYLLSYENEWVYQYSELVNISYETECNLEYIPDLYLGGGGGSGTYYSQNGGGPYAGCGDSVRGCLYKIELEQDYRSQMSTAEIGIFDNMSTWNQALYLANAKQALNYVAANYRESNYNGKGDAIRHALFHALNTITIGESLSKQLGDAHENRPPNYSYEFKEVQMDLHNNRIGREWSNYSERGYPDILTSINAAFNSGELVYLSNLEGGAARGRATNSSQLIPTNL</sequence>
<proteinExistence type="predicted"/>
<reference evidence="2" key="1">
    <citation type="submission" date="2016-01" db="EMBL/GenBank/DDBJ databases">
        <title>Genome sequencing of Roseivirga ehrenbergii KMM 6017.</title>
        <authorList>
            <person name="Selvaratnam C."/>
            <person name="Thevarajoo S."/>
            <person name="Goh K.M."/>
            <person name="Ee R."/>
            <person name="Chan K.-G."/>
            <person name="Chong C.S."/>
        </authorList>
    </citation>
    <scope>NUCLEOTIDE SEQUENCE [LARGE SCALE GENOMIC DNA]</scope>
    <source>
        <strain evidence="2">KMM 6017</strain>
    </source>
</reference>
<dbReference type="RefSeq" id="WP_062590892.1">
    <property type="nucleotide sequence ID" value="NZ_LQZQ01000008.1"/>
</dbReference>
<accession>A0A150XK04</accession>
<organism evidence="2 3">
    <name type="scientific">Roseivirga ehrenbergii (strain DSM 102268 / JCM 13514 / KCTC 12282 / NCIMB 14502 / KMM 6017)</name>
    <dbReference type="NCBI Taxonomy" id="279360"/>
    <lineage>
        <taxon>Bacteria</taxon>
        <taxon>Pseudomonadati</taxon>
        <taxon>Bacteroidota</taxon>
        <taxon>Cytophagia</taxon>
        <taxon>Cytophagales</taxon>
        <taxon>Roseivirgaceae</taxon>
        <taxon>Roseivirga</taxon>
    </lineage>
</organism>
<dbReference type="AlphaFoldDB" id="A0A150XK04"/>
<dbReference type="InterPro" id="IPR054246">
    <property type="entry name" value="DUF6973"/>
</dbReference>
<evidence type="ECO:0000259" key="1">
    <source>
        <dbReference type="Pfam" id="PF22322"/>
    </source>
</evidence>
<gene>
    <name evidence="2" type="ORF">MB14_17260</name>
</gene>
<dbReference type="Pfam" id="PF22322">
    <property type="entry name" value="DUF6973"/>
    <property type="match status" value="1"/>
</dbReference>
<dbReference type="PROSITE" id="PS51257">
    <property type="entry name" value="PROKAR_LIPOPROTEIN"/>
    <property type="match status" value="1"/>
</dbReference>
<protein>
    <recommendedName>
        <fullName evidence="1">DUF6973 domain-containing protein</fullName>
    </recommendedName>
</protein>
<keyword evidence="3" id="KW-1185">Reference proteome</keyword>
<comment type="caution">
    <text evidence="2">The sequence shown here is derived from an EMBL/GenBank/DDBJ whole genome shotgun (WGS) entry which is preliminary data.</text>
</comment>
<evidence type="ECO:0000313" key="2">
    <source>
        <dbReference type="EMBL" id="KYG79059.1"/>
    </source>
</evidence>
<evidence type="ECO:0000313" key="3">
    <source>
        <dbReference type="Proteomes" id="UP000075583"/>
    </source>
</evidence>
<dbReference type="STRING" id="279360.MB14_17260"/>
<feature type="domain" description="DUF6973" evidence="1">
    <location>
        <begin position="297"/>
        <end position="386"/>
    </location>
</feature>
<dbReference type="OrthoDB" id="976756at2"/>
<dbReference type="Proteomes" id="UP000075583">
    <property type="component" value="Unassembled WGS sequence"/>
</dbReference>
<dbReference type="EMBL" id="LQZQ01000008">
    <property type="protein sequence ID" value="KYG79059.1"/>
    <property type="molecule type" value="Genomic_DNA"/>
</dbReference>
<name>A0A150XK04_ROSEK</name>